<comment type="caution">
    <text evidence="1">The sequence shown here is derived from an EMBL/GenBank/DDBJ whole genome shotgun (WGS) entry which is preliminary data.</text>
</comment>
<name>A0ACC3CJ27_PYRYE</name>
<protein>
    <submittedName>
        <fullName evidence="1">Uncharacterized protein</fullName>
    </submittedName>
</protein>
<evidence type="ECO:0000313" key="1">
    <source>
        <dbReference type="EMBL" id="KAK1870074.1"/>
    </source>
</evidence>
<keyword evidence="2" id="KW-1185">Reference proteome</keyword>
<accession>A0ACC3CJ27</accession>
<proteinExistence type="predicted"/>
<organism evidence="1 2">
    <name type="scientific">Pyropia yezoensis</name>
    <name type="common">Susabi-nori</name>
    <name type="synonym">Porphyra yezoensis</name>
    <dbReference type="NCBI Taxonomy" id="2788"/>
    <lineage>
        <taxon>Eukaryota</taxon>
        <taxon>Rhodophyta</taxon>
        <taxon>Bangiophyceae</taxon>
        <taxon>Bangiales</taxon>
        <taxon>Bangiaceae</taxon>
        <taxon>Pyropia</taxon>
    </lineage>
</organism>
<evidence type="ECO:0000313" key="2">
    <source>
        <dbReference type="Proteomes" id="UP000798662"/>
    </source>
</evidence>
<dbReference type="Proteomes" id="UP000798662">
    <property type="component" value="Chromosome 3"/>
</dbReference>
<dbReference type="EMBL" id="CM020620">
    <property type="protein sequence ID" value="KAK1870074.1"/>
    <property type="molecule type" value="Genomic_DNA"/>
</dbReference>
<reference evidence="1" key="1">
    <citation type="submission" date="2019-11" db="EMBL/GenBank/DDBJ databases">
        <title>Nori genome reveals adaptations in red seaweeds to the harsh intertidal environment.</title>
        <authorList>
            <person name="Wang D."/>
            <person name="Mao Y."/>
        </authorList>
    </citation>
    <scope>NUCLEOTIDE SEQUENCE</scope>
    <source>
        <tissue evidence="1">Gametophyte</tissue>
    </source>
</reference>
<gene>
    <name evidence="1" type="ORF">I4F81_012536</name>
</gene>
<sequence length="2064" mass="220675">MARKDSGGGRGFVDGSASEGSSDEKHRPQRYEDSSEEDDDADEFEKDDFLVGDEDEEEGGDGEDGGDSDGGGGGGGRHRHSGDDGDGSDSDSRHGKHRRRKRRKRASAEPEFLEGDHLLLQEQGVKLPRHKMRRLHRMGGNESADDDDLGLDDGVGRPPPARQALNEDVDYESDEFGDFIDDGPRGGPSGAAGNGLADDDDDDDDDGGGGQGRRGGPSGRGVDAHAVQAAMDIFGDMEEVDTYKGGRDNDDDDDDRDYMDGDDHRRSDRVDRDASDRRADGADPSAAGLATVDPALAAERYMTKADAEIRSADLPEALQAHFGVRSFSEETKPTDEELQEAAGWVYDRAFASDPHFAQDAYPQSEMVTAIRKSLSFLIVDGFDVPYIAVYKREHISILIWDASTAAPKEIPNNTRPYGFNATVRDDGSGEADWGFEEELLPVAGFDDSVGDWTGLWRVYDWAAAWRHLLSRRKAVTASIQSSSTGLLGAEQKLALLGTVRQAMEENEIDDAERSLRHAAVVASRLSNGTTEPELERLRLDGEADLDIDIGSARGRRPARGGRQRRPRRQARLHLLGKSKVGDFARTFAISAEQLSENLDKLGPVNKPNNPLEQPLMAAVSFARERMDVNMSASAVLAGARDLLIEGLVNHAPLVTIIRRQLMEDATVWTMPTPLATETVDDTHPLRPYVSIAAMPLQELAASPTFALMARAEELHLTTVHIVFRDEKPPSPEKMAEAREAARVREEAAFRRSERLAMAREASASDPSNSALTEATRKIREEMDAAADEDAEQDAEDAETQRRELTADTLELVSLLLNMYSDDNDANTSNSSAMWHAQRARVITALYARLARRVADELRRRLTRDAAAVLQERLTSAASRRLLVGPASIHGVTGAPRVMALTVTHEVDEPPSDANRGVMPTPQGGHAAVKLPGNRGGGGGPATSTRRGFMPRITFASVDSDGRFVASGELSGVFLRRRRDEKPELAAEAGLLSAIQLCKPHYIVVGIGSGGKDAVRLRDDMGGAVAKLIRDGDAHGVALATDAPTLVRSPDAFRMLEGDVIDPTCDGYIHSMSHVGLVDDAAARLYAETSFCRVGLPSIAVSRPLVRRAIGLARCAVEPLDVLAGVGADRLAAPAFRLHPLHYLVPVAGRIEALRRGLVRAVAATGFDVNSALLRAKHRRVILRFVSGVGERKAAGFWAALDSSDTGATASASAESGVLYSRRDIFDRKLLGRIVFISAVGFLRVRDPELHRGGSQAEAIDSRRTALARRPKSVKADRLEDLFDPLDDSRVHPEEYLVAIKIAEEALRDDEAEPEASRQKVSAKRSVAAVMESPDGLSQLDLAQYAGHLKKAKRGEMKRLLELICVELRSHETYKDPRQSVNTAVRVAAPDVSGPVISFLPGPRAVFYIASGLDPRRFCIGAKVTASDVRLTATLRGVSVQLEGGVRGFLLRDNVAGRPVEDDDELRAMLPPGSSLSCRILDIRYREFEASLTSAPTVVAKPDAASIPGYKEPDLSSHRFMQAYVPKSDRRKDVLLAGGRSSRARRLPRKAISHPLYQTVTGVEAMRELDREGESGDVIIRPSVRSVDKVIFTAKVADNQPFANVEVTEVRETPGGEVTGYAVGQERFMDLDEVLGRYVQMVVNNLVEAMGHRKFVMGSKAQLEAKLRADKEKAPTTRPYAVGASWEESCRLTLVYIPGSRSIVKELITVLPDGYRLRSVLQPDLDHLFDWFKRNMAAGGPLAAPAASRTPLANYSRSVRTTPMVDVPAPPHGDAALPPPSPHVRSAPMPNVPPPPPPPMPVATMAGGDVGGMPPGVGVGAPNGRGGYGGPVFPPREREPPRGGMDGRGGGGFPGRGEPAGPPGGEPPYRDGGYRGAPPPPPPPGGDRGPVGVGAAGAPGGGGYGGGFDDAYPRRGGPFGGPDARGGGGYGAPAFGAGRGGVGGRGRFDDPPRGGYGGGGGGGGGGLGGAGSAPPRRPPPSPSPTPPPPPPPPAMQQPQGPPPQRSFAPVGRGAGGAFGVGGAPAGRPPPAGRGGGDAAQRRGHMPIPAWQAKLLRQQADQQQQQ</sequence>